<organism evidence="1 2">
    <name type="scientific">Devosia subaequoris</name>
    <dbReference type="NCBI Taxonomy" id="395930"/>
    <lineage>
        <taxon>Bacteria</taxon>
        <taxon>Pseudomonadati</taxon>
        <taxon>Pseudomonadota</taxon>
        <taxon>Alphaproteobacteria</taxon>
        <taxon>Hyphomicrobiales</taxon>
        <taxon>Devosiaceae</taxon>
        <taxon>Devosia</taxon>
    </lineage>
</organism>
<dbReference type="AlphaFoldDB" id="A0A7W6IMZ8"/>
<dbReference type="SUPFAM" id="SSF48695">
    <property type="entry name" value="Multiheme cytochromes"/>
    <property type="match status" value="1"/>
</dbReference>
<evidence type="ECO:0000313" key="2">
    <source>
        <dbReference type="Proteomes" id="UP000547011"/>
    </source>
</evidence>
<dbReference type="Gene3D" id="1.10.1130.10">
    <property type="entry name" value="Flavocytochrome C3, Chain A"/>
    <property type="match status" value="1"/>
</dbReference>
<proteinExistence type="predicted"/>
<comment type="caution">
    <text evidence="1">The sequence shown here is derived from an EMBL/GenBank/DDBJ whole genome shotgun (WGS) entry which is preliminary data.</text>
</comment>
<dbReference type="RefSeq" id="WP_253560135.1">
    <property type="nucleotide sequence ID" value="NZ_JAMYXP010000003.1"/>
</dbReference>
<protein>
    <submittedName>
        <fullName evidence="1">Zn finger protein HypA/HybF involved in hydrogenase expression</fullName>
    </submittedName>
</protein>
<reference evidence="1 2" key="1">
    <citation type="submission" date="2020-08" db="EMBL/GenBank/DDBJ databases">
        <title>Genomic Encyclopedia of Type Strains, Phase IV (KMG-IV): sequencing the most valuable type-strain genomes for metagenomic binning, comparative biology and taxonomic classification.</title>
        <authorList>
            <person name="Goeker M."/>
        </authorList>
    </citation>
    <scope>NUCLEOTIDE SEQUENCE [LARGE SCALE GENOMIC DNA]</scope>
    <source>
        <strain evidence="1 2">DSM 23447</strain>
    </source>
</reference>
<dbReference type="Proteomes" id="UP000547011">
    <property type="component" value="Unassembled WGS sequence"/>
</dbReference>
<sequence>MAIVEAWMKSGHADADAEAFRHWDDEGEIPGDCAVCHSTTGVVEFLSTPQQATGVIDHPVPIGTTIECEACHNAGAEDLSTVVFPDGQAISVADGSAICSVCHQGRTSMADVDDAVEGIGADDVSDQIRFINIHYAAAATTQQGSAVRGGYQYPGKSYAGPFEHVPGLNNCVACHDPHETVVKLENCTSCHAGISEFADIRTTPLDILGRGETGNGIGTVVDELKVRLKEAIMLYAREKAGMAVVYSNASYPYFFVDTNENGSVDAGEAAFPNRYASWTPRLLRAAYNYQFVNKDKGAFAHNPHYAVQLLIDSIEDLASVAPVDTTGLMRP</sequence>
<dbReference type="EMBL" id="JACIEW010000004">
    <property type="protein sequence ID" value="MBB4052147.1"/>
    <property type="molecule type" value="Genomic_DNA"/>
</dbReference>
<dbReference type="InterPro" id="IPR036280">
    <property type="entry name" value="Multihaem_cyt_sf"/>
</dbReference>
<name>A0A7W6IMZ8_9HYPH</name>
<keyword evidence="2" id="KW-1185">Reference proteome</keyword>
<evidence type="ECO:0000313" key="1">
    <source>
        <dbReference type="EMBL" id="MBB4052147.1"/>
    </source>
</evidence>
<gene>
    <name evidence="1" type="ORF">GGR20_001790</name>
</gene>
<accession>A0A7W6IMZ8</accession>